<dbReference type="InterPro" id="IPR011453">
    <property type="entry name" value="DUF1559"/>
</dbReference>
<dbReference type="PANTHER" id="PTHR30093">
    <property type="entry name" value="GENERAL SECRETION PATHWAY PROTEIN G"/>
    <property type="match status" value="1"/>
</dbReference>
<dbReference type="PANTHER" id="PTHR30093:SF2">
    <property type="entry name" value="TYPE II SECRETION SYSTEM PROTEIN H"/>
    <property type="match status" value="1"/>
</dbReference>
<organism evidence="2 3">
    <name type="scientific">Bremerella volcania</name>
    <dbReference type="NCBI Taxonomy" id="2527984"/>
    <lineage>
        <taxon>Bacteria</taxon>
        <taxon>Pseudomonadati</taxon>
        <taxon>Planctomycetota</taxon>
        <taxon>Planctomycetia</taxon>
        <taxon>Pirellulales</taxon>
        <taxon>Pirellulaceae</taxon>
        <taxon>Bremerella</taxon>
    </lineage>
</organism>
<evidence type="ECO:0000313" key="2">
    <source>
        <dbReference type="EMBL" id="QDU73357.1"/>
    </source>
</evidence>
<dbReference type="Pfam" id="PF07963">
    <property type="entry name" value="N_methyl"/>
    <property type="match status" value="1"/>
</dbReference>
<evidence type="ECO:0000313" key="3">
    <source>
        <dbReference type="Proteomes" id="UP000318626"/>
    </source>
</evidence>
<protein>
    <submittedName>
        <fullName evidence="2">Putative major pilin subunit</fullName>
    </submittedName>
</protein>
<dbReference type="NCBIfam" id="TIGR02532">
    <property type="entry name" value="IV_pilin_GFxxxE"/>
    <property type="match status" value="1"/>
</dbReference>
<dbReference type="RefSeq" id="WP_144970116.1">
    <property type="nucleotide sequence ID" value="NZ_CP036289.1"/>
</dbReference>
<dbReference type="PROSITE" id="PS00409">
    <property type="entry name" value="PROKAR_NTER_METHYL"/>
    <property type="match status" value="1"/>
</dbReference>
<evidence type="ECO:0000259" key="1">
    <source>
        <dbReference type="Pfam" id="PF07596"/>
    </source>
</evidence>
<reference evidence="3" key="1">
    <citation type="submission" date="2019-02" db="EMBL/GenBank/DDBJ databases">
        <title>Deep-cultivation of Planctomycetes and their phenomic and genomic characterization uncovers novel biology.</title>
        <authorList>
            <person name="Wiegand S."/>
            <person name="Jogler M."/>
            <person name="Boedeker C."/>
            <person name="Pinto D."/>
            <person name="Vollmers J."/>
            <person name="Rivas-Marin E."/>
            <person name="Kohn T."/>
            <person name="Peeters S.H."/>
            <person name="Heuer A."/>
            <person name="Rast P."/>
            <person name="Oberbeckmann S."/>
            <person name="Bunk B."/>
            <person name="Jeske O."/>
            <person name="Meyerdierks A."/>
            <person name="Storesund J.E."/>
            <person name="Kallscheuer N."/>
            <person name="Luecker S."/>
            <person name="Lage O.M."/>
            <person name="Pohl T."/>
            <person name="Merkel B.J."/>
            <person name="Hornburger P."/>
            <person name="Mueller R.-W."/>
            <person name="Bruemmer F."/>
            <person name="Labrenz M."/>
            <person name="Spormann A.M."/>
            <person name="Op den Camp H."/>
            <person name="Overmann J."/>
            <person name="Amann R."/>
            <person name="Jetten M.S.M."/>
            <person name="Mascher T."/>
            <person name="Medema M.H."/>
            <person name="Devos D.P."/>
            <person name="Kaster A.-K."/>
            <person name="Ovreas L."/>
            <person name="Rohde M."/>
            <person name="Galperin M.Y."/>
            <person name="Jogler C."/>
        </authorList>
    </citation>
    <scope>NUCLEOTIDE SEQUENCE [LARGE SCALE GENOMIC DNA]</scope>
    <source>
        <strain evidence="3">Pan97</strain>
    </source>
</reference>
<sequence length="430" mass="45478">MKKRGFTLIELLVVIAIIGILVALLLPAVSRAREAARNAECKNNLRQFGIGAYIFSGVDKKGRLISSAYDYRRDGCPDTYGWVADLVNTGSAAPAEMLCPTSPLRGLEKLNDLLGGPTGSTGPKEGAETFKLYGGICGSETTPFSGTAYNTPGNDRGEYLKTFLIDQGYNTNYASSWFAVREQPKYSASGKDLLIEGPMKGLGGSKGGLRLRTVESAIVPSQAIPLHGCGAPGDTDEAVLDNDISVDADLTEGARLAESFNDGPAALSSKSGITTTVSVSHSTFVAYDSDGVSGAWDGLDDPTKWGNDETSTDTTGTGTFNDIGQRVAGQGGTSQQWAQDTRDWFAWHSVGKTGGAANILMADGSVKTAFDVNGDGFLNPGFSIDDEANSEDLLIGGVGYTDDTVEMDWFDIYCGVNILPRKAQKGTFED</sequence>
<name>A0A518C298_9BACT</name>
<dbReference type="Gene3D" id="3.30.700.10">
    <property type="entry name" value="Glycoprotein, Type 4 Pilin"/>
    <property type="match status" value="1"/>
</dbReference>
<accession>A0A518C298</accession>
<dbReference type="AlphaFoldDB" id="A0A518C298"/>
<dbReference type="KEGG" id="bvo:Pan97_03270"/>
<proteinExistence type="predicted"/>
<dbReference type="Proteomes" id="UP000318626">
    <property type="component" value="Chromosome"/>
</dbReference>
<dbReference type="InterPro" id="IPR012902">
    <property type="entry name" value="N_methyl_site"/>
</dbReference>
<dbReference type="SUPFAM" id="SSF54523">
    <property type="entry name" value="Pili subunits"/>
    <property type="match status" value="1"/>
</dbReference>
<gene>
    <name evidence="2" type="ORF">Pan97_03270</name>
</gene>
<feature type="domain" description="DUF1559" evidence="1">
    <location>
        <begin position="31"/>
        <end position="99"/>
    </location>
</feature>
<keyword evidence="3" id="KW-1185">Reference proteome</keyword>
<dbReference type="EMBL" id="CP036289">
    <property type="protein sequence ID" value="QDU73357.1"/>
    <property type="molecule type" value="Genomic_DNA"/>
</dbReference>
<dbReference type="OrthoDB" id="254023at2"/>
<dbReference type="Pfam" id="PF07596">
    <property type="entry name" value="SBP_bac_10"/>
    <property type="match status" value="1"/>
</dbReference>
<dbReference type="InterPro" id="IPR045584">
    <property type="entry name" value="Pilin-like"/>
</dbReference>